<name>A0AAE3HNC8_9GAMM</name>
<accession>A0AAE3HNC8</accession>
<dbReference type="Pfam" id="PF02655">
    <property type="entry name" value="ATP-grasp_3"/>
    <property type="match status" value="1"/>
</dbReference>
<organism evidence="3 4">
    <name type="scientific">Methylohalomonas lacus</name>
    <dbReference type="NCBI Taxonomy" id="398773"/>
    <lineage>
        <taxon>Bacteria</taxon>
        <taxon>Pseudomonadati</taxon>
        <taxon>Pseudomonadota</taxon>
        <taxon>Gammaproteobacteria</taxon>
        <taxon>Methylohalomonadales</taxon>
        <taxon>Methylohalomonadaceae</taxon>
        <taxon>Methylohalomonas</taxon>
    </lineage>
</organism>
<dbReference type="Gene3D" id="3.30.470.20">
    <property type="entry name" value="ATP-grasp fold, B domain"/>
    <property type="match status" value="1"/>
</dbReference>
<dbReference type="RefSeq" id="WP_259057494.1">
    <property type="nucleotide sequence ID" value="NZ_JANUCT010000023.1"/>
</dbReference>
<dbReference type="Gene3D" id="3.40.50.11770">
    <property type="match status" value="1"/>
</dbReference>
<protein>
    <submittedName>
        <fullName evidence="3">ATP-grasp superfamily ATP-dependent carboligase</fullName>
    </submittedName>
</protein>
<keyword evidence="4" id="KW-1185">Reference proteome</keyword>
<dbReference type="InterPro" id="IPR040803">
    <property type="entry name" value="MfnD_preATP-grasp"/>
</dbReference>
<dbReference type="GO" id="GO:0005524">
    <property type="term" value="F:ATP binding"/>
    <property type="evidence" value="ECO:0007669"/>
    <property type="project" value="InterPro"/>
</dbReference>
<dbReference type="PIRSF" id="PIRSF016766">
    <property type="entry name" value="UCP016766_ATPgrasp"/>
    <property type="match status" value="1"/>
</dbReference>
<comment type="caution">
    <text evidence="3">The sequence shown here is derived from an EMBL/GenBank/DDBJ whole genome shotgun (WGS) entry which is preliminary data.</text>
</comment>
<dbReference type="Proteomes" id="UP001204445">
    <property type="component" value="Unassembled WGS sequence"/>
</dbReference>
<dbReference type="EMBL" id="JANUCT010000023">
    <property type="protein sequence ID" value="MCS3904471.1"/>
    <property type="molecule type" value="Genomic_DNA"/>
</dbReference>
<feature type="domain" description="Tyramine--L-glutamate ligase pre ATP-grasp" evidence="2">
    <location>
        <begin position="49"/>
        <end position="119"/>
    </location>
</feature>
<dbReference type="InterPro" id="IPR003806">
    <property type="entry name" value="ATP-grasp_PylC-type"/>
</dbReference>
<evidence type="ECO:0000313" key="3">
    <source>
        <dbReference type="EMBL" id="MCS3904471.1"/>
    </source>
</evidence>
<evidence type="ECO:0000259" key="1">
    <source>
        <dbReference type="Pfam" id="PF02655"/>
    </source>
</evidence>
<sequence length="325" mass="34588">MRLLICEFITGGGMLNEPLPPTLAREGELMLQSLVNDLAACDRVTHIDVLRDARLELISGDKVTSLPVALDFLQSLKRSCDSVDVVLPVAPESSGILQRMTELITGKSVQLLASDTAAVELASGKRRTLATLAGQGIAVVPVVDPADAHSRPAQDWVIKPDDGVGGEGCRRLPVPPDNLGGADLLQPFIAGCPASLSLLCTGGRARLLAVNEQYVDLDQEHCQLRGVNVNGLLPDLTRQQLDALQALADAIAAAIPGLWGWVGVDGIFTDGAFTVLEINPRLTTAYCGLHQSLQHNPAEWLLDLAVDGQLPAFSLAQARPVEVWL</sequence>
<dbReference type="GO" id="GO:0046872">
    <property type="term" value="F:metal ion binding"/>
    <property type="evidence" value="ECO:0007669"/>
    <property type="project" value="InterPro"/>
</dbReference>
<dbReference type="InterPro" id="IPR024710">
    <property type="entry name" value="MfnD"/>
</dbReference>
<proteinExistence type="predicted"/>
<dbReference type="AlphaFoldDB" id="A0AAE3HNC8"/>
<feature type="domain" description="ATP-grasp fold PylC-type" evidence="1">
    <location>
        <begin position="123"/>
        <end position="284"/>
    </location>
</feature>
<reference evidence="3" key="1">
    <citation type="submission" date="2022-08" db="EMBL/GenBank/DDBJ databases">
        <title>Genomic Encyclopedia of Type Strains, Phase III (KMG-III): the genomes of soil and plant-associated and newly described type strains.</title>
        <authorList>
            <person name="Whitman W."/>
        </authorList>
    </citation>
    <scope>NUCLEOTIDE SEQUENCE</scope>
    <source>
        <strain evidence="3">HMT 1</strain>
    </source>
</reference>
<dbReference type="Pfam" id="PF18301">
    <property type="entry name" value="preATP-grasp_3"/>
    <property type="match status" value="1"/>
</dbReference>
<evidence type="ECO:0000313" key="4">
    <source>
        <dbReference type="Proteomes" id="UP001204445"/>
    </source>
</evidence>
<gene>
    <name evidence="3" type="ORF">J2T55_002507</name>
</gene>
<dbReference type="SUPFAM" id="SSF56059">
    <property type="entry name" value="Glutathione synthetase ATP-binding domain-like"/>
    <property type="match status" value="1"/>
</dbReference>
<evidence type="ECO:0000259" key="2">
    <source>
        <dbReference type="Pfam" id="PF18301"/>
    </source>
</evidence>